<dbReference type="EMBL" id="SBBW01000107">
    <property type="protein sequence ID" value="RWU07843.1"/>
    <property type="molecule type" value="Genomic_DNA"/>
</dbReference>
<evidence type="ECO:0000256" key="1">
    <source>
        <dbReference type="ARBA" id="ARBA00004651"/>
    </source>
</evidence>
<dbReference type="InterPro" id="IPR003740">
    <property type="entry name" value="YitT"/>
</dbReference>
<evidence type="ECO:0000313" key="8">
    <source>
        <dbReference type="Proteomes" id="UP000286434"/>
    </source>
</evidence>
<feature type="transmembrane region" description="Helical" evidence="6">
    <location>
        <begin position="34"/>
        <end position="60"/>
    </location>
</feature>
<gene>
    <name evidence="7" type="ORF">EA138_13540</name>
</gene>
<proteinExistence type="predicted"/>
<organism evidence="7 8">
    <name type="scientific">Anoxybacillus flavithermus</name>
    <dbReference type="NCBI Taxonomy" id="33934"/>
    <lineage>
        <taxon>Bacteria</taxon>
        <taxon>Bacillati</taxon>
        <taxon>Bacillota</taxon>
        <taxon>Bacilli</taxon>
        <taxon>Bacillales</taxon>
        <taxon>Anoxybacillaceae</taxon>
        <taxon>Anoxybacillus</taxon>
    </lineage>
</organism>
<keyword evidence="2" id="KW-1003">Cell membrane</keyword>
<dbReference type="Pfam" id="PF02588">
    <property type="entry name" value="YitT_membrane"/>
    <property type="match status" value="1"/>
</dbReference>
<feature type="transmembrane region" description="Helical" evidence="6">
    <location>
        <begin position="67"/>
        <end position="90"/>
    </location>
</feature>
<feature type="transmembrane region" description="Helical" evidence="6">
    <location>
        <begin position="96"/>
        <end position="118"/>
    </location>
</feature>
<sequence length="211" mass="23008">MKRSFYIVLGCFLTSVGASILHHSHVLTGGTAGLSLIMSYLSNLPFGVVFFLINIPFYVLSVRNMGWNFTLSTIFSVTLLSAMTVGMDWILPSFSIPMSIGAVTGGVIIGFGLSTLFMNRASLGGFNILALILQKRRNWNPGIINFILDFVVVSLGFYSIGFWQGLLSILSIAITSSIISYFKNKIAISNKSATSNSHVNRYPVKTTIGMN</sequence>
<dbReference type="PANTHER" id="PTHR33545:SF5">
    <property type="entry name" value="UPF0750 MEMBRANE PROTEIN YITT"/>
    <property type="match status" value="1"/>
</dbReference>
<evidence type="ECO:0000313" key="7">
    <source>
        <dbReference type="EMBL" id="RWU07843.1"/>
    </source>
</evidence>
<protein>
    <submittedName>
        <fullName evidence="7">YitT family protein</fullName>
    </submittedName>
</protein>
<evidence type="ECO:0000256" key="5">
    <source>
        <dbReference type="ARBA" id="ARBA00023136"/>
    </source>
</evidence>
<feature type="transmembrane region" description="Helical" evidence="6">
    <location>
        <begin position="139"/>
        <end position="160"/>
    </location>
</feature>
<dbReference type="InterPro" id="IPR051461">
    <property type="entry name" value="UPF0750_membrane"/>
</dbReference>
<comment type="subcellular location">
    <subcellularLocation>
        <location evidence="1">Cell membrane</location>
        <topology evidence="1">Multi-pass membrane protein</topology>
    </subcellularLocation>
</comment>
<dbReference type="Proteomes" id="UP000286434">
    <property type="component" value="Unassembled WGS sequence"/>
</dbReference>
<name>A0AAX1ZZ23_9BACL</name>
<keyword evidence="3 6" id="KW-0812">Transmembrane</keyword>
<keyword evidence="4 6" id="KW-1133">Transmembrane helix</keyword>
<dbReference type="GO" id="GO:0005886">
    <property type="term" value="C:plasma membrane"/>
    <property type="evidence" value="ECO:0007669"/>
    <property type="project" value="UniProtKB-SubCell"/>
</dbReference>
<evidence type="ECO:0000256" key="6">
    <source>
        <dbReference type="SAM" id="Phobius"/>
    </source>
</evidence>
<reference evidence="7 8" key="1">
    <citation type="submission" date="2019-01" db="EMBL/GenBank/DDBJ databases">
        <title>Anoxybacillus flavithermus in powdered infant formula.</title>
        <authorList>
            <person name="Rhee M.S."/>
            <person name="Choi I.-G."/>
            <person name="Cho T.J."/>
            <person name="Park B."/>
        </authorList>
    </citation>
    <scope>NUCLEOTIDE SEQUENCE [LARGE SCALE GENOMIC DNA]</scope>
    <source>
        <strain evidence="7 8">FHS-PPAM212</strain>
    </source>
</reference>
<evidence type="ECO:0000256" key="4">
    <source>
        <dbReference type="ARBA" id="ARBA00022989"/>
    </source>
</evidence>
<evidence type="ECO:0000256" key="3">
    <source>
        <dbReference type="ARBA" id="ARBA00022692"/>
    </source>
</evidence>
<dbReference type="AlphaFoldDB" id="A0AAX1ZZ23"/>
<feature type="transmembrane region" description="Helical" evidence="6">
    <location>
        <begin position="166"/>
        <end position="182"/>
    </location>
</feature>
<accession>A0AAX1ZZ23</accession>
<comment type="caution">
    <text evidence="7">The sequence shown here is derived from an EMBL/GenBank/DDBJ whole genome shotgun (WGS) entry which is preliminary data.</text>
</comment>
<evidence type="ECO:0000256" key="2">
    <source>
        <dbReference type="ARBA" id="ARBA00022475"/>
    </source>
</evidence>
<dbReference type="PANTHER" id="PTHR33545">
    <property type="entry name" value="UPF0750 MEMBRANE PROTEIN YITT-RELATED"/>
    <property type="match status" value="1"/>
</dbReference>
<keyword evidence="5 6" id="KW-0472">Membrane</keyword>
<dbReference type="RefSeq" id="WP_035018528.1">
    <property type="nucleotide sequence ID" value="NZ_JABJUS010000085.1"/>
</dbReference>